<evidence type="ECO:0000313" key="1">
    <source>
        <dbReference type="EMBL" id="CAH2089036.1"/>
    </source>
</evidence>
<organism evidence="1 2">
    <name type="scientific">Euphydryas editha</name>
    <name type="common">Edith's checkerspot</name>
    <dbReference type="NCBI Taxonomy" id="104508"/>
    <lineage>
        <taxon>Eukaryota</taxon>
        <taxon>Metazoa</taxon>
        <taxon>Ecdysozoa</taxon>
        <taxon>Arthropoda</taxon>
        <taxon>Hexapoda</taxon>
        <taxon>Insecta</taxon>
        <taxon>Pterygota</taxon>
        <taxon>Neoptera</taxon>
        <taxon>Endopterygota</taxon>
        <taxon>Lepidoptera</taxon>
        <taxon>Glossata</taxon>
        <taxon>Ditrysia</taxon>
        <taxon>Papilionoidea</taxon>
        <taxon>Nymphalidae</taxon>
        <taxon>Nymphalinae</taxon>
        <taxon>Euphydryas</taxon>
    </lineage>
</organism>
<protein>
    <recommendedName>
        <fullName evidence="3">Helix-turn-helix domain-containing protein</fullName>
    </recommendedName>
</protein>
<accession>A0AAU9TQ80</accession>
<evidence type="ECO:0008006" key="3">
    <source>
        <dbReference type="Google" id="ProtNLM"/>
    </source>
</evidence>
<sequence length="73" mass="8500">MSAMYAKRFEAVFLYTHPKGPKLSYAAAAKVIKKSKKFVEKWIKRYKQLKNVDDFPERGKTRATTTTSKIKRS</sequence>
<evidence type="ECO:0000313" key="2">
    <source>
        <dbReference type="Proteomes" id="UP001153954"/>
    </source>
</evidence>
<proteinExistence type="predicted"/>
<dbReference type="AlphaFoldDB" id="A0AAU9TQ80"/>
<name>A0AAU9TQ80_EUPED</name>
<dbReference type="Proteomes" id="UP001153954">
    <property type="component" value="Unassembled WGS sequence"/>
</dbReference>
<gene>
    <name evidence="1" type="ORF">EEDITHA_LOCUS5132</name>
</gene>
<dbReference type="EMBL" id="CAKOGL010000007">
    <property type="protein sequence ID" value="CAH2089036.1"/>
    <property type="molecule type" value="Genomic_DNA"/>
</dbReference>
<keyword evidence="2" id="KW-1185">Reference proteome</keyword>
<reference evidence="1" key="1">
    <citation type="submission" date="2022-03" db="EMBL/GenBank/DDBJ databases">
        <authorList>
            <person name="Tunstrom K."/>
        </authorList>
    </citation>
    <scope>NUCLEOTIDE SEQUENCE</scope>
</reference>
<comment type="caution">
    <text evidence="1">The sequence shown here is derived from an EMBL/GenBank/DDBJ whole genome shotgun (WGS) entry which is preliminary data.</text>
</comment>